<feature type="compositionally biased region" description="Polar residues" evidence="5">
    <location>
        <begin position="774"/>
        <end position="798"/>
    </location>
</feature>
<dbReference type="SUPFAM" id="SSF56112">
    <property type="entry name" value="Protein kinase-like (PK-like)"/>
    <property type="match status" value="1"/>
</dbReference>
<feature type="region of interest" description="Disordered" evidence="5">
    <location>
        <begin position="1"/>
        <end position="27"/>
    </location>
</feature>
<dbReference type="OrthoDB" id="635774at2759"/>
<feature type="compositionally biased region" description="Basic and acidic residues" evidence="5">
    <location>
        <begin position="77"/>
        <end position="97"/>
    </location>
</feature>
<dbReference type="Gene3D" id="1.10.510.10">
    <property type="entry name" value="Transferase(Phosphotransferase) domain 1"/>
    <property type="match status" value="1"/>
</dbReference>
<dbReference type="EMBL" id="LCWF01000224">
    <property type="protein sequence ID" value="KKY14449.1"/>
    <property type="molecule type" value="Genomic_DNA"/>
</dbReference>
<feature type="region of interest" description="Disordered" evidence="5">
    <location>
        <begin position="39"/>
        <end position="171"/>
    </location>
</feature>
<dbReference type="InterPro" id="IPR051681">
    <property type="entry name" value="Ser/Thr_Kinases-Pseudokinases"/>
</dbReference>
<dbReference type="PROSITE" id="PS50011">
    <property type="entry name" value="PROTEIN_KINASE_DOM"/>
    <property type="match status" value="1"/>
</dbReference>
<dbReference type="InterPro" id="IPR011009">
    <property type="entry name" value="Kinase-like_dom_sf"/>
</dbReference>
<dbReference type="GO" id="GO:0005524">
    <property type="term" value="F:ATP binding"/>
    <property type="evidence" value="ECO:0007669"/>
    <property type="project" value="UniProtKB-KW"/>
</dbReference>
<name>A0A0G2DUX4_PHACM</name>
<keyword evidence="8" id="KW-1185">Reference proteome</keyword>
<sequence length="827" mass="93457">MDVRIAGSPAEDFFSEPEPMKSPSRYGGFFHRIKNKFAGKDDTAGRERAPCPEDNIKKVGPRGIGIGPPRQQTFKRQNSERREKLEPIRPSPTERRAMSLGRKRAISVQPFPKQRQRTRSSPPPAPRYSLPTLERSNGKDQLSTWPSDDQAKVNAESPPRSPSRAESSEENANLAMMDEDLPPSIPYDELIQQELDSKWILNLSMHFRDKSDREKFFLTYAETPTKWRRVTVSCDYRNAEPGSLEMDLKELRYQRDKNLQIYESIRESLPEIEFYDTVTNLKLETTDGRLHVHVTEDVNEIIAYPPVEAIDHLLYDWDAPPHSPPLRTFRESEVEFDSHLSGFVYRVKVNGSQYIKKEIPGPDSVEEFLYEINALYALVASKSVIQLQAVILDDSGSLVKGLLINYAEKGAMVDIIFDSKETGGISWATRERWAEQIVTGLSEVHEAGFVQGDFTLSNVVVDAMDDASIIDINRRGCPVGWEPPELEKKIQSNQRISMYIGVKSDLFQLGMSLWALAMQDDEPERRERPLSTGDFPSDVPRWYKDIVESCLCKNPKDRMSAKELLKHFRSPVEERPGEDVNVTCELDGPEQAPNAEPHKLPTPPKSRADADSFDGDEMAAPPSQRYPTESDCSYIDVARGETTLGRHFADYEPHRGRRRSRDDELDLAEESDYEPQIVSVSPGADRRFDEVELDGHPYLVSHNSFLPEELEMLSQHMESRRESMDKSVVASDPRVSSETVGIRRDPISASLTEANIPRPTEILEEVLERPNRSPKASTPVLSALPQSGQGSTHSSPRTSSDHDLQGFGGHPDLEQHSPDEPAIDHST</sequence>
<dbReference type="PANTHER" id="PTHR44329:SF288">
    <property type="entry name" value="MITOGEN-ACTIVATED PROTEIN KINASE KINASE KINASE 20"/>
    <property type="match status" value="1"/>
</dbReference>
<evidence type="ECO:0000256" key="1">
    <source>
        <dbReference type="ARBA" id="ARBA00022679"/>
    </source>
</evidence>
<evidence type="ECO:0000256" key="5">
    <source>
        <dbReference type="SAM" id="MobiDB-lite"/>
    </source>
</evidence>
<keyword evidence="4" id="KW-0067">ATP-binding</keyword>
<dbReference type="AlphaFoldDB" id="A0A0G2DUX4"/>
<keyword evidence="2" id="KW-0547">Nucleotide-binding</keyword>
<dbReference type="InterPro" id="IPR000719">
    <property type="entry name" value="Prot_kinase_dom"/>
</dbReference>
<evidence type="ECO:0000313" key="8">
    <source>
        <dbReference type="Proteomes" id="UP000053317"/>
    </source>
</evidence>
<accession>A0A0G2DUX4</accession>
<gene>
    <name evidence="7" type="ORF">UCRPC4_g06725</name>
</gene>
<dbReference type="Proteomes" id="UP000053317">
    <property type="component" value="Unassembled WGS sequence"/>
</dbReference>
<proteinExistence type="predicted"/>
<dbReference type="Pfam" id="PF00069">
    <property type="entry name" value="Pkinase"/>
    <property type="match status" value="1"/>
</dbReference>
<comment type="caution">
    <text evidence="7">The sequence shown here is derived from an EMBL/GenBank/DDBJ whole genome shotgun (WGS) entry which is preliminary data.</text>
</comment>
<feature type="compositionally biased region" description="Basic and acidic residues" evidence="5">
    <location>
        <begin position="811"/>
        <end position="827"/>
    </location>
</feature>
<evidence type="ECO:0000256" key="2">
    <source>
        <dbReference type="ARBA" id="ARBA00022741"/>
    </source>
</evidence>
<evidence type="ECO:0000313" key="7">
    <source>
        <dbReference type="EMBL" id="KKY14449.1"/>
    </source>
</evidence>
<keyword evidence="1" id="KW-0808">Transferase</keyword>
<feature type="domain" description="Protein kinase" evidence="6">
    <location>
        <begin position="330"/>
        <end position="570"/>
    </location>
</feature>
<feature type="region of interest" description="Disordered" evidence="5">
    <location>
        <begin position="646"/>
        <end position="674"/>
    </location>
</feature>
<dbReference type="GO" id="GO:0004674">
    <property type="term" value="F:protein serine/threonine kinase activity"/>
    <property type="evidence" value="ECO:0007669"/>
    <property type="project" value="TreeGrafter"/>
</dbReference>
<feature type="region of interest" description="Disordered" evidence="5">
    <location>
        <begin position="717"/>
        <end position="827"/>
    </location>
</feature>
<evidence type="ECO:0000256" key="3">
    <source>
        <dbReference type="ARBA" id="ARBA00022777"/>
    </source>
</evidence>
<feature type="compositionally biased region" description="Basic and acidic residues" evidence="5">
    <location>
        <begin position="39"/>
        <end position="57"/>
    </location>
</feature>
<evidence type="ECO:0000256" key="4">
    <source>
        <dbReference type="ARBA" id="ARBA00022840"/>
    </source>
</evidence>
<protein>
    <recommendedName>
        <fullName evidence="6">Protein kinase domain-containing protein</fullName>
    </recommendedName>
</protein>
<feature type="region of interest" description="Disordered" evidence="5">
    <location>
        <begin position="570"/>
        <end position="630"/>
    </location>
</feature>
<dbReference type="PANTHER" id="PTHR44329">
    <property type="entry name" value="SERINE/THREONINE-PROTEIN KINASE TNNI3K-RELATED"/>
    <property type="match status" value="1"/>
</dbReference>
<feature type="compositionally biased region" description="Acidic residues" evidence="5">
    <location>
        <begin position="663"/>
        <end position="673"/>
    </location>
</feature>
<organism evidence="7 8">
    <name type="scientific">Phaeomoniella chlamydospora</name>
    <name type="common">Phaeoacremonium chlamydosporum</name>
    <dbReference type="NCBI Taxonomy" id="158046"/>
    <lineage>
        <taxon>Eukaryota</taxon>
        <taxon>Fungi</taxon>
        <taxon>Dikarya</taxon>
        <taxon>Ascomycota</taxon>
        <taxon>Pezizomycotina</taxon>
        <taxon>Eurotiomycetes</taxon>
        <taxon>Chaetothyriomycetidae</taxon>
        <taxon>Phaeomoniellales</taxon>
        <taxon>Phaeomoniellaceae</taxon>
        <taxon>Phaeomoniella</taxon>
    </lineage>
</organism>
<feature type="compositionally biased region" description="Low complexity" evidence="5">
    <location>
        <begin position="154"/>
        <end position="171"/>
    </location>
</feature>
<reference evidence="7 8" key="2">
    <citation type="submission" date="2015-05" db="EMBL/GenBank/DDBJ databases">
        <authorList>
            <person name="Morales-Cruz A."/>
            <person name="Amrine K.C."/>
            <person name="Cantu D."/>
        </authorList>
    </citation>
    <scope>NUCLEOTIDE SEQUENCE [LARGE SCALE GENOMIC DNA]</scope>
    <source>
        <strain evidence="7">UCRPC4</strain>
    </source>
</reference>
<evidence type="ECO:0000259" key="6">
    <source>
        <dbReference type="PROSITE" id="PS50011"/>
    </source>
</evidence>
<keyword evidence="3" id="KW-0418">Kinase</keyword>
<reference evidence="7 8" key="1">
    <citation type="submission" date="2015-05" db="EMBL/GenBank/DDBJ databases">
        <title>Distinctive expansion of gene families associated with plant cell wall degradation and secondary metabolism in the genomes of grapevine trunk pathogens.</title>
        <authorList>
            <person name="Lawrence D.P."/>
            <person name="Travadon R."/>
            <person name="Rolshausen P.E."/>
            <person name="Baumgartner K."/>
        </authorList>
    </citation>
    <scope>NUCLEOTIDE SEQUENCE [LARGE SCALE GENOMIC DNA]</scope>
    <source>
        <strain evidence="7">UCRPC4</strain>
    </source>
</reference>